<name>A0A914RQS3_PAREQ</name>
<dbReference type="WBParaSite" id="PEQ_0000865201-mRNA-1">
    <property type="protein sequence ID" value="PEQ_0000865201-mRNA-1"/>
    <property type="gene ID" value="PEQ_0000865201"/>
</dbReference>
<organism evidence="1 2">
    <name type="scientific">Parascaris equorum</name>
    <name type="common">Equine roundworm</name>
    <dbReference type="NCBI Taxonomy" id="6256"/>
    <lineage>
        <taxon>Eukaryota</taxon>
        <taxon>Metazoa</taxon>
        <taxon>Ecdysozoa</taxon>
        <taxon>Nematoda</taxon>
        <taxon>Chromadorea</taxon>
        <taxon>Rhabditida</taxon>
        <taxon>Spirurina</taxon>
        <taxon>Ascaridomorpha</taxon>
        <taxon>Ascaridoidea</taxon>
        <taxon>Ascarididae</taxon>
        <taxon>Parascaris</taxon>
    </lineage>
</organism>
<evidence type="ECO:0000313" key="1">
    <source>
        <dbReference type="Proteomes" id="UP000887564"/>
    </source>
</evidence>
<reference evidence="2" key="1">
    <citation type="submission" date="2022-11" db="UniProtKB">
        <authorList>
            <consortium name="WormBaseParasite"/>
        </authorList>
    </citation>
    <scope>IDENTIFICATION</scope>
</reference>
<dbReference type="Proteomes" id="UP000887564">
    <property type="component" value="Unplaced"/>
</dbReference>
<proteinExistence type="predicted"/>
<accession>A0A914RQS3</accession>
<dbReference type="Gene3D" id="3.30.70.360">
    <property type="match status" value="1"/>
</dbReference>
<keyword evidence="1" id="KW-1185">Reference proteome</keyword>
<dbReference type="AlphaFoldDB" id="A0A914RQS3"/>
<sequence>MLAQLTDLDGTILIDGIYDLVSKVTVEERKLYEAIDFDQVNEE</sequence>
<protein>
    <submittedName>
        <fullName evidence="2">Uncharacterized protein</fullName>
    </submittedName>
</protein>
<evidence type="ECO:0000313" key="2">
    <source>
        <dbReference type="WBParaSite" id="PEQ_0000865201-mRNA-1"/>
    </source>
</evidence>